<dbReference type="Gene3D" id="2.60.40.1120">
    <property type="entry name" value="Carboxypeptidase-like, regulatory domain"/>
    <property type="match status" value="1"/>
</dbReference>
<dbReference type="RefSeq" id="WP_084206200.1">
    <property type="nucleotide sequence ID" value="NZ_AP017422.1"/>
</dbReference>
<gene>
    <name evidence="9" type="ORF">SAMN05421788_103157</name>
</gene>
<dbReference type="SUPFAM" id="SSF56935">
    <property type="entry name" value="Porins"/>
    <property type="match status" value="1"/>
</dbReference>
<evidence type="ECO:0000313" key="9">
    <source>
        <dbReference type="EMBL" id="SIT05092.1"/>
    </source>
</evidence>
<dbReference type="OrthoDB" id="9768177at2"/>
<comment type="similarity">
    <text evidence="7">Belongs to the TonB-dependent receptor family.</text>
</comment>
<keyword evidence="5 7" id="KW-0472">Membrane</keyword>
<dbReference type="STRING" id="477680.SAMN05421788_103157"/>
<dbReference type="InterPro" id="IPR008969">
    <property type="entry name" value="CarboxyPept-like_regulatory"/>
</dbReference>
<dbReference type="InterPro" id="IPR039426">
    <property type="entry name" value="TonB-dep_rcpt-like"/>
</dbReference>
<dbReference type="KEGG" id="fln:FLA_3842"/>
<evidence type="ECO:0000256" key="1">
    <source>
        <dbReference type="ARBA" id="ARBA00004571"/>
    </source>
</evidence>
<evidence type="ECO:0000256" key="6">
    <source>
        <dbReference type="ARBA" id="ARBA00023237"/>
    </source>
</evidence>
<keyword evidence="2 7" id="KW-0813">Transport</keyword>
<dbReference type="EMBL" id="FTOR01000003">
    <property type="protein sequence ID" value="SIT05092.1"/>
    <property type="molecule type" value="Genomic_DNA"/>
</dbReference>
<evidence type="ECO:0000256" key="4">
    <source>
        <dbReference type="ARBA" id="ARBA00022692"/>
    </source>
</evidence>
<organism evidence="9 10">
    <name type="scientific">Filimonas lacunae</name>
    <dbReference type="NCBI Taxonomy" id="477680"/>
    <lineage>
        <taxon>Bacteria</taxon>
        <taxon>Pseudomonadati</taxon>
        <taxon>Bacteroidota</taxon>
        <taxon>Chitinophagia</taxon>
        <taxon>Chitinophagales</taxon>
        <taxon>Chitinophagaceae</taxon>
        <taxon>Filimonas</taxon>
    </lineage>
</organism>
<evidence type="ECO:0000256" key="2">
    <source>
        <dbReference type="ARBA" id="ARBA00022448"/>
    </source>
</evidence>
<dbReference type="SUPFAM" id="SSF49464">
    <property type="entry name" value="Carboxypeptidase regulatory domain-like"/>
    <property type="match status" value="1"/>
</dbReference>
<dbReference type="Pfam" id="PF13715">
    <property type="entry name" value="CarbopepD_reg_2"/>
    <property type="match status" value="1"/>
</dbReference>
<dbReference type="PROSITE" id="PS52016">
    <property type="entry name" value="TONB_DEPENDENT_REC_3"/>
    <property type="match status" value="1"/>
</dbReference>
<dbReference type="Gene3D" id="2.170.130.10">
    <property type="entry name" value="TonB-dependent receptor, plug domain"/>
    <property type="match status" value="1"/>
</dbReference>
<keyword evidence="10" id="KW-1185">Reference proteome</keyword>
<keyword evidence="4 7" id="KW-0812">Transmembrane</keyword>
<proteinExistence type="inferred from homology"/>
<dbReference type="NCBIfam" id="TIGR04057">
    <property type="entry name" value="SusC_RagA_signa"/>
    <property type="match status" value="1"/>
</dbReference>
<comment type="subcellular location">
    <subcellularLocation>
        <location evidence="1 7">Cell outer membrane</location>
        <topology evidence="1 7">Multi-pass membrane protein</topology>
    </subcellularLocation>
</comment>
<accession>A0A173MK82</accession>
<evidence type="ECO:0000256" key="3">
    <source>
        <dbReference type="ARBA" id="ARBA00022452"/>
    </source>
</evidence>
<feature type="domain" description="TonB-dependent receptor plug" evidence="8">
    <location>
        <begin position="228"/>
        <end position="343"/>
    </location>
</feature>
<evidence type="ECO:0000256" key="7">
    <source>
        <dbReference type="PROSITE-ProRule" id="PRU01360"/>
    </source>
</evidence>
<dbReference type="InterPro" id="IPR023996">
    <property type="entry name" value="TonB-dep_OMP_SusC/RagA"/>
</dbReference>
<reference evidence="10" key="1">
    <citation type="submission" date="2017-01" db="EMBL/GenBank/DDBJ databases">
        <authorList>
            <person name="Varghese N."/>
            <person name="Submissions S."/>
        </authorList>
    </citation>
    <scope>NUCLEOTIDE SEQUENCE [LARGE SCALE GENOMIC DNA]</scope>
    <source>
        <strain evidence="10">DSM 21054</strain>
    </source>
</reference>
<evidence type="ECO:0000259" key="8">
    <source>
        <dbReference type="Pfam" id="PF07715"/>
    </source>
</evidence>
<name>A0A173MK82_9BACT</name>
<evidence type="ECO:0000256" key="5">
    <source>
        <dbReference type="ARBA" id="ARBA00023136"/>
    </source>
</evidence>
<dbReference type="Gene3D" id="2.40.170.20">
    <property type="entry name" value="TonB-dependent receptor, beta-barrel domain"/>
    <property type="match status" value="1"/>
</dbReference>
<evidence type="ECO:0000313" key="10">
    <source>
        <dbReference type="Proteomes" id="UP000186917"/>
    </source>
</evidence>
<dbReference type="Proteomes" id="UP000186917">
    <property type="component" value="Unassembled WGS sequence"/>
</dbReference>
<dbReference type="InterPro" id="IPR012910">
    <property type="entry name" value="Plug_dom"/>
</dbReference>
<dbReference type="Pfam" id="PF07715">
    <property type="entry name" value="Plug"/>
    <property type="match status" value="1"/>
</dbReference>
<dbReference type="InterPro" id="IPR036942">
    <property type="entry name" value="Beta-barrel_TonB_sf"/>
</dbReference>
<dbReference type="InterPro" id="IPR037066">
    <property type="entry name" value="Plug_dom_sf"/>
</dbReference>
<keyword evidence="3 7" id="KW-1134">Transmembrane beta strand</keyword>
<keyword evidence="6 7" id="KW-0998">Cell outer membrane</keyword>
<dbReference type="GO" id="GO:0009279">
    <property type="term" value="C:cell outer membrane"/>
    <property type="evidence" value="ECO:0007669"/>
    <property type="project" value="UniProtKB-SubCell"/>
</dbReference>
<dbReference type="InterPro" id="IPR023997">
    <property type="entry name" value="TonB-dep_OMP_SusC/RagA_CS"/>
</dbReference>
<protein>
    <submittedName>
        <fullName evidence="9">TonB-linked outer membrane protein, SusC/RagA family</fullName>
    </submittedName>
</protein>
<dbReference type="AlphaFoldDB" id="A0A173MK82"/>
<dbReference type="NCBIfam" id="TIGR04056">
    <property type="entry name" value="OMP_RagA_SusC"/>
    <property type="match status" value="1"/>
</dbReference>
<sequence>MKKLTFFSRKLIAGKYPLFLLKMKLLFLLLVLNLQVSAAAFSQVKVSVELKKTTLGNAIKVLEQKTGYRFVYNNEVVPVNKIINLSVSNADITRVMELLLDKLPLTYKMVDEKMIVIVEKQDYLFTPEAGQKVTVTGKVVDEQDQPLSGVTVVETGAGGGAKTVTDAGGKFSLEVSAPGATLSFSYVGFISKAVAAERGQDMVVKLAPENNKLNEVVVVGYGSQRSTSVTGSVAKVDAGDIAKLSTTSVDQQLAGRAAGVQVTVNSGSTNDAPRIRIRGINSINNGSSPLIVIDGVPVNTGDLGGFTATNPLADINPNDIVSFDVLKDGAASAIYGSRAANGVILITTRHGARGNTKVNYDAYMGIANPVKKNKLLNATQFVEITNEKYANNNESSPAVMDASNTNTDWQSLVYNKNAFSHSHNVGVSGANEKTNFFFSANYLDQQGAIQRNTTSRYGVRANVDHQVNRFIKIGTNTSITRLKNVGVNNSSGLSSVVINSLIALPNVSPYDAAGVAGYNVSGDGKSLGAGANLITIDDAYPNVLFSLNNDQYNIEKYRILSNAYVELSLLPGLKFRSQGNVDLEQAADFYSLDARHGDGYSYNGLVKNTSFSRTVYNLQNYFTYNQRYGKHGVTVTAGNEIQKNVAKSSMAGGQGFSSYFFQTKNLITGSYTTQLSGGTYAEGSFLSYFGRVNYDYAGKYLLAFTIRRDGLSALSQANRFGVFPGVSAGWRISDESFWKNNNIDNVASSLKLRASYGKVGNALSGFPYLSTYGAATYGSENGLALTNLGNSSLSWETSKKLDVGFDAGFLHNRITVGFDWFKNDVDNLVMNVTYPNSFGIPDNTVARNIGAMQNNGFEVSVTADAIKKKDFNWNISANFTRVKNKVNTLYNGQSITSTSYVIKEGLPLYAMIGYRYAGVNKANGNPLYYKGDGRLIQGDIASQKYYYANSKEDVTLTDVTTLTDADKVVLGNPTPTWYGGLNNTFTYKNFSLETFIRFSGGNSIDNSQRRTLLNQKFKNNGVEILDRWTPTHTDTDVPKLWYGKESFINLSPSSRWVEKGDYVRLQNVTFAYALSKETLTRFARGYVSSLRVYVQGQNLFTKTSFKGLDPDLISETGTSGNSIPVIRSFSVGVNVGF</sequence>